<name>A0A1G2BAE0_9BACT</name>
<dbReference type="PANTHER" id="PTHR43449:SF1">
    <property type="entry name" value="POLYMERASE BETA NUCLEOTIDYLTRANSFERASE DOMAIN-CONTAINING PROTEIN"/>
    <property type="match status" value="1"/>
</dbReference>
<dbReference type="InterPro" id="IPR002934">
    <property type="entry name" value="Polymerase_NTP_transf_dom"/>
</dbReference>
<organism evidence="2 3">
    <name type="scientific">Candidatus Kerfeldbacteria bacterium RIFOXYB2_FULL_38_14</name>
    <dbReference type="NCBI Taxonomy" id="1798547"/>
    <lineage>
        <taxon>Bacteria</taxon>
        <taxon>Candidatus Kerfeldiibacteriota</taxon>
    </lineage>
</organism>
<dbReference type="GO" id="GO:0016779">
    <property type="term" value="F:nucleotidyltransferase activity"/>
    <property type="evidence" value="ECO:0007669"/>
    <property type="project" value="InterPro"/>
</dbReference>
<protein>
    <recommendedName>
        <fullName evidence="1">Polymerase nucleotidyl transferase domain-containing protein</fullName>
    </recommendedName>
</protein>
<dbReference type="SUPFAM" id="SSF81301">
    <property type="entry name" value="Nucleotidyltransferase"/>
    <property type="match status" value="1"/>
</dbReference>
<evidence type="ECO:0000313" key="3">
    <source>
        <dbReference type="Proteomes" id="UP000176420"/>
    </source>
</evidence>
<dbReference type="InterPro" id="IPR043519">
    <property type="entry name" value="NT_sf"/>
</dbReference>
<feature type="domain" description="Polymerase nucleotidyl transferase" evidence="1">
    <location>
        <begin position="28"/>
        <end position="68"/>
    </location>
</feature>
<accession>A0A1G2BAE0</accession>
<dbReference type="PANTHER" id="PTHR43449">
    <property type="entry name" value="NUCLEOTIDYLTRANSFERASE"/>
    <property type="match status" value="1"/>
</dbReference>
<dbReference type="CDD" id="cd05403">
    <property type="entry name" value="NT_KNTase_like"/>
    <property type="match status" value="1"/>
</dbReference>
<dbReference type="AlphaFoldDB" id="A0A1G2BAE0"/>
<evidence type="ECO:0000313" key="2">
    <source>
        <dbReference type="EMBL" id="OGY86173.1"/>
    </source>
</evidence>
<dbReference type="Pfam" id="PF01909">
    <property type="entry name" value="NTP_transf_2"/>
    <property type="match status" value="1"/>
</dbReference>
<evidence type="ECO:0000259" key="1">
    <source>
        <dbReference type="Pfam" id="PF01909"/>
    </source>
</evidence>
<dbReference type="Proteomes" id="UP000176420">
    <property type="component" value="Unassembled WGS sequence"/>
</dbReference>
<reference evidence="2 3" key="1">
    <citation type="journal article" date="2016" name="Nat. Commun.">
        <title>Thousands of microbial genomes shed light on interconnected biogeochemical processes in an aquifer system.</title>
        <authorList>
            <person name="Anantharaman K."/>
            <person name="Brown C.T."/>
            <person name="Hug L.A."/>
            <person name="Sharon I."/>
            <person name="Castelle C.J."/>
            <person name="Probst A.J."/>
            <person name="Thomas B.C."/>
            <person name="Singh A."/>
            <person name="Wilkins M.J."/>
            <person name="Karaoz U."/>
            <person name="Brodie E.L."/>
            <person name="Williams K.H."/>
            <person name="Hubbard S.S."/>
            <person name="Banfield J.F."/>
        </authorList>
    </citation>
    <scope>NUCLEOTIDE SEQUENCE [LARGE SCALE GENOMIC DNA]</scope>
</reference>
<proteinExistence type="predicted"/>
<comment type="caution">
    <text evidence="2">The sequence shown here is derived from an EMBL/GenBank/DDBJ whole genome shotgun (WGS) entry which is preliminary data.</text>
</comment>
<gene>
    <name evidence="2" type="ORF">A2319_03250</name>
</gene>
<dbReference type="Gene3D" id="3.30.460.10">
    <property type="entry name" value="Beta Polymerase, domain 2"/>
    <property type="match status" value="1"/>
</dbReference>
<sequence>MVYIKFIIMVKKKLSQKVKNEVLDFTRILQEANIPIEKVYVFGSYAKGTQNKWSDVDVCVVSKKFTNSWQATQMLWQKRQKDHGLTIEPVGFHPKDFLSLSTLTAEILKTGIRVV</sequence>
<dbReference type="EMBL" id="MHKI01000024">
    <property type="protein sequence ID" value="OGY86173.1"/>
    <property type="molecule type" value="Genomic_DNA"/>
</dbReference>